<feature type="transmembrane region" description="Helical" evidence="15">
    <location>
        <begin position="342"/>
        <end position="367"/>
    </location>
</feature>
<dbReference type="InterPro" id="IPR038377">
    <property type="entry name" value="Na/Glc_symporter_sf"/>
</dbReference>
<evidence type="ECO:0000256" key="7">
    <source>
        <dbReference type="ARBA" id="ARBA00023053"/>
    </source>
</evidence>
<evidence type="ECO:0000256" key="5">
    <source>
        <dbReference type="ARBA" id="ARBA00022692"/>
    </source>
</evidence>
<accession>A0ABD3WSY8</accession>
<comment type="subcellular location">
    <subcellularLocation>
        <location evidence="1">Cell membrane</location>
        <topology evidence="1">Multi-pass membrane protein</topology>
    </subcellularLocation>
</comment>
<proteinExistence type="inferred from homology"/>
<dbReference type="GO" id="GO:0005886">
    <property type="term" value="C:plasma membrane"/>
    <property type="evidence" value="ECO:0007669"/>
    <property type="project" value="UniProtKB-SubCell"/>
</dbReference>
<keyword evidence="6 15" id="KW-1133">Transmembrane helix</keyword>
<keyword evidence="7" id="KW-0915">Sodium</keyword>
<dbReference type="GO" id="GO:0098660">
    <property type="term" value="P:inorganic ion transmembrane transport"/>
    <property type="evidence" value="ECO:0007669"/>
    <property type="project" value="UniProtKB-ARBA"/>
</dbReference>
<dbReference type="GO" id="GO:0015075">
    <property type="term" value="F:monoatomic ion transmembrane transporter activity"/>
    <property type="evidence" value="ECO:0007669"/>
    <property type="project" value="UniProtKB-ARBA"/>
</dbReference>
<feature type="compositionally biased region" description="Basic and acidic residues" evidence="14">
    <location>
        <begin position="629"/>
        <end position="643"/>
    </location>
</feature>
<dbReference type="CDD" id="cd11492">
    <property type="entry name" value="SLC5sbd_NIS-SMVT"/>
    <property type="match status" value="1"/>
</dbReference>
<evidence type="ECO:0000256" key="3">
    <source>
        <dbReference type="ARBA" id="ARBA00022448"/>
    </source>
</evidence>
<feature type="transmembrane region" description="Helical" evidence="15">
    <location>
        <begin position="243"/>
        <end position="261"/>
    </location>
</feature>
<evidence type="ECO:0000256" key="8">
    <source>
        <dbReference type="ARBA" id="ARBA00023065"/>
    </source>
</evidence>
<dbReference type="Gene3D" id="1.20.1730.10">
    <property type="entry name" value="Sodium/glucose cotransporter"/>
    <property type="match status" value="1"/>
</dbReference>
<keyword evidence="17" id="KW-1185">Reference proteome</keyword>
<feature type="transmembrane region" description="Helical" evidence="15">
    <location>
        <begin position="17"/>
        <end position="36"/>
    </location>
</feature>
<gene>
    <name evidence="16" type="ORF">ACJMK2_034448</name>
</gene>
<keyword evidence="10" id="KW-0325">Glycoprotein</keyword>
<feature type="transmembrane region" description="Helical" evidence="15">
    <location>
        <begin position="193"/>
        <end position="216"/>
    </location>
</feature>
<feature type="transmembrane region" description="Helical" evidence="15">
    <location>
        <begin position="387"/>
        <end position="406"/>
    </location>
</feature>
<keyword evidence="5 15" id="KW-0812">Transmembrane</keyword>
<feature type="transmembrane region" description="Helical" evidence="15">
    <location>
        <begin position="162"/>
        <end position="181"/>
    </location>
</feature>
<dbReference type="InterPro" id="IPR051163">
    <property type="entry name" value="Sodium:Solute_Symporter_SSF"/>
</dbReference>
<keyword evidence="4" id="KW-1003">Cell membrane</keyword>
<dbReference type="InterPro" id="IPR001734">
    <property type="entry name" value="Na/solute_symporter"/>
</dbReference>
<evidence type="ECO:0000256" key="12">
    <source>
        <dbReference type="ARBA" id="ARBA00036099"/>
    </source>
</evidence>
<dbReference type="GO" id="GO:0006814">
    <property type="term" value="P:sodium ion transport"/>
    <property type="evidence" value="ECO:0007669"/>
    <property type="project" value="UniProtKB-KW"/>
</dbReference>
<feature type="compositionally biased region" description="Polar residues" evidence="14">
    <location>
        <begin position="644"/>
        <end position="664"/>
    </location>
</feature>
<feature type="transmembrane region" description="Helical" evidence="15">
    <location>
        <begin position="412"/>
        <end position="437"/>
    </location>
</feature>
<dbReference type="Proteomes" id="UP001634394">
    <property type="component" value="Unassembled WGS sequence"/>
</dbReference>
<evidence type="ECO:0000313" key="16">
    <source>
        <dbReference type="EMBL" id="KAL3876630.1"/>
    </source>
</evidence>
<evidence type="ECO:0000256" key="2">
    <source>
        <dbReference type="ARBA" id="ARBA00006434"/>
    </source>
</evidence>
<evidence type="ECO:0000256" key="11">
    <source>
        <dbReference type="ARBA" id="ARBA00023201"/>
    </source>
</evidence>
<dbReference type="AlphaFoldDB" id="A0ABD3WSY8"/>
<feature type="region of interest" description="Disordered" evidence="14">
    <location>
        <begin position="599"/>
        <end position="664"/>
    </location>
</feature>
<keyword evidence="9 15" id="KW-0472">Membrane</keyword>
<comment type="catalytic activity">
    <reaction evidence="12">
        <text>iodide(out) + 2 Na(+)(out) = iodide(in) + 2 Na(+)(in)</text>
        <dbReference type="Rhea" id="RHEA:71207"/>
        <dbReference type="ChEBI" id="CHEBI:16382"/>
        <dbReference type="ChEBI" id="CHEBI:29101"/>
    </reaction>
</comment>
<organism evidence="16 17">
    <name type="scientific">Sinanodonta woodiana</name>
    <name type="common">Chinese pond mussel</name>
    <name type="synonym">Anodonta woodiana</name>
    <dbReference type="NCBI Taxonomy" id="1069815"/>
    <lineage>
        <taxon>Eukaryota</taxon>
        <taxon>Metazoa</taxon>
        <taxon>Spiralia</taxon>
        <taxon>Lophotrochozoa</taxon>
        <taxon>Mollusca</taxon>
        <taxon>Bivalvia</taxon>
        <taxon>Autobranchia</taxon>
        <taxon>Heteroconchia</taxon>
        <taxon>Palaeoheterodonta</taxon>
        <taxon>Unionida</taxon>
        <taxon>Unionoidea</taxon>
        <taxon>Unionidae</taxon>
        <taxon>Unioninae</taxon>
        <taxon>Sinanodonta</taxon>
    </lineage>
</organism>
<evidence type="ECO:0008006" key="18">
    <source>
        <dbReference type="Google" id="ProtNLM"/>
    </source>
</evidence>
<feature type="compositionally biased region" description="Basic and acidic residues" evidence="14">
    <location>
        <begin position="600"/>
        <end position="622"/>
    </location>
</feature>
<dbReference type="PANTHER" id="PTHR42985">
    <property type="entry name" value="SODIUM-COUPLED MONOCARBOXYLATE TRANSPORTER"/>
    <property type="match status" value="1"/>
</dbReference>
<dbReference type="InterPro" id="IPR018212">
    <property type="entry name" value="Na/solute_symporter_CS"/>
</dbReference>
<dbReference type="PANTHER" id="PTHR42985:SF40">
    <property type="entry name" value="LD47995P-RELATED"/>
    <property type="match status" value="1"/>
</dbReference>
<sequence>MNPNQSAMKRTFHAADYAVTGTTLGISVLIGIYYAIKDRKKNTPEDYLLGGRKMHVIPVSMSLLSSFISAITIIGVPAEVYTYNTMYWYISIGMIVAAAGSAHIFIPIFYKLGITSVFEYIEMRFGRVNRMIACSIYMFWMIFYMSLVIYAPSLALNAVTGLSLWGSMLVVSLVCIFYTALGGMKAVLWADTVQMCIVFAGVICILVRTSLFVGGFDTAWKVASKNNRIVFFEFDTDPSTRHTVWNIIIGGGIHSCSVFGTNQAQIQRLLSVNSLRKAKLALWLNVLGITTITTLGIMVGVAMYAFYATCDPVSSGLVQKNDQLFPLLVMDTLGDLPGLPGLLLSCIFSGSLSTISSGLNAISAVMLEDYVKPHCCKEMSAKFQTMLSKGAVIAIGLVSLAFAFLVSELGTLILQLVSLLFGVLGGPLLGIFTLGMLFPWANKWGGLLGILSSLALDLWIVFGTYVKRVSVTLPSPVSTEGCSWNISSRTTLALLNGTTFTSAFNKYSGVDRIYTMSYVWYAGLAVFTAVVVGLIVSLLTGPTKPSTLNPKLICPFFDVFFPWLPNKWLKFLRFGVRHEKEDEEETLDRTIYEKSVPLKPNEHVEHDNKGADIKKSCPDKPKLSQSIVNDDKKPPVMRHKYETNDGTSNLGYYSQYDSQAQTRF</sequence>
<evidence type="ECO:0000256" key="10">
    <source>
        <dbReference type="ARBA" id="ARBA00023180"/>
    </source>
</evidence>
<comment type="caution">
    <text evidence="16">The sequence shown here is derived from an EMBL/GenBank/DDBJ whole genome shotgun (WGS) entry which is preliminary data.</text>
</comment>
<reference evidence="16 17" key="1">
    <citation type="submission" date="2024-11" db="EMBL/GenBank/DDBJ databases">
        <title>Chromosome-level genome assembly of the freshwater bivalve Anodonta woodiana.</title>
        <authorList>
            <person name="Chen X."/>
        </authorList>
    </citation>
    <scope>NUCLEOTIDE SEQUENCE [LARGE SCALE GENOMIC DNA]</scope>
    <source>
        <strain evidence="16">MN2024</strain>
        <tissue evidence="16">Gills</tissue>
    </source>
</reference>
<evidence type="ECO:0000256" key="13">
    <source>
        <dbReference type="RuleBase" id="RU362091"/>
    </source>
</evidence>
<evidence type="ECO:0000256" key="9">
    <source>
        <dbReference type="ARBA" id="ARBA00023136"/>
    </source>
</evidence>
<feature type="transmembrane region" description="Helical" evidence="15">
    <location>
        <begin position="444"/>
        <end position="466"/>
    </location>
</feature>
<evidence type="ECO:0000256" key="15">
    <source>
        <dbReference type="SAM" id="Phobius"/>
    </source>
</evidence>
<dbReference type="PROSITE" id="PS00456">
    <property type="entry name" value="NA_SOLUT_SYMP_1"/>
    <property type="match status" value="1"/>
</dbReference>
<evidence type="ECO:0000313" key="17">
    <source>
        <dbReference type="Proteomes" id="UP001634394"/>
    </source>
</evidence>
<feature type="transmembrane region" description="Helical" evidence="15">
    <location>
        <begin position="56"/>
        <end position="76"/>
    </location>
</feature>
<evidence type="ECO:0000256" key="4">
    <source>
        <dbReference type="ARBA" id="ARBA00022475"/>
    </source>
</evidence>
<feature type="transmembrane region" description="Helical" evidence="15">
    <location>
        <begin position="518"/>
        <end position="541"/>
    </location>
</feature>
<name>A0ABD3WSY8_SINWO</name>
<dbReference type="PROSITE" id="PS50283">
    <property type="entry name" value="NA_SOLUT_SYMP_3"/>
    <property type="match status" value="1"/>
</dbReference>
<keyword evidence="11" id="KW-0739">Sodium transport</keyword>
<dbReference type="NCBIfam" id="TIGR00813">
    <property type="entry name" value="sss"/>
    <property type="match status" value="1"/>
</dbReference>
<evidence type="ECO:0000256" key="14">
    <source>
        <dbReference type="SAM" id="MobiDB-lite"/>
    </source>
</evidence>
<feature type="transmembrane region" description="Helical" evidence="15">
    <location>
        <begin position="282"/>
        <end position="307"/>
    </location>
</feature>
<dbReference type="Pfam" id="PF00474">
    <property type="entry name" value="SSF"/>
    <property type="match status" value="1"/>
</dbReference>
<keyword evidence="3" id="KW-0813">Transport</keyword>
<evidence type="ECO:0000256" key="1">
    <source>
        <dbReference type="ARBA" id="ARBA00004651"/>
    </source>
</evidence>
<evidence type="ECO:0000256" key="6">
    <source>
        <dbReference type="ARBA" id="ARBA00022989"/>
    </source>
</evidence>
<comment type="similarity">
    <text evidence="2 13">Belongs to the sodium:solute symporter (SSF) (TC 2.A.21) family.</text>
</comment>
<keyword evidence="8" id="KW-0406">Ion transport</keyword>
<feature type="transmembrane region" description="Helical" evidence="15">
    <location>
        <begin position="88"/>
        <end position="110"/>
    </location>
</feature>
<protein>
    <recommendedName>
        <fullName evidence="18">Sodium-coupled monocarboxylate transporter 1</fullName>
    </recommendedName>
</protein>
<feature type="transmembrane region" description="Helical" evidence="15">
    <location>
        <begin position="131"/>
        <end position="150"/>
    </location>
</feature>
<dbReference type="EMBL" id="JBJQND010000005">
    <property type="protein sequence ID" value="KAL3876630.1"/>
    <property type="molecule type" value="Genomic_DNA"/>
</dbReference>